<dbReference type="AlphaFoldDB" id="A0A1F8HAC9"/>
<protein>
    <submittedName>
        <fullName evidence="2">Uncharacterized protein</fullName>
    </submittedName>
</protein>
<gene>
    <name evidence="2" type="ORF">A3I39_00310</name>
</gene>
<dbReference type="Proteomes" id="UP000178155">
    <property type="component" value="Unassembled WGS sequence"/>
</dbReference>
<feature type="region of interest" description="Disordered" evidence="1">
    <location>
        <begin position="60"/>
        <end position="82"/>
    </location>
</feature>
<comment type="caution">
    <text evidence="2">The sequence shown here is derived from an EMBL/GenBank/DDBJ whole genome shotgun (WGS) entry which is preliminary data.</text>
</comment>
<sequence length="82" mass="8951">MNKKLLIVVLIVVVLGLVGGAYYYWKTKVQKTAAQRAADISTEIGNNVSPDVTTPVVNLPDTNANPYSKTNPFSNLKTNPFQ</sequence>
<proteinExistence type="predicted"/>
<name>A0A1F8HAC9_9BACT</name>
<evidence type="ECO:0000313" key="2">
    <source>
        <dbReference type="EMBL" id="OGN34120.1"/>
    </source>
</evidence>
<organism evidence="2 3">
    <name type="scientific">Candidatus Yanofskybacteria bacterium RIFCSPLOWO2_02_FULL_47_9b</name>
    <dbReference type="NCBI Taxonomy" id="1802708"/>
    <lineage>
        <taxon>Bacteria</taxon>
        <taxon>Candidatus Yanofskyibacteriota</taxon>
    </lineage>
</organism>
<reference evidence="2 3" key="1">
    <citation type="journal article" date="2016" name="Nat. Commun.">
        <title>Thousands of microbial genomes shed light on interconnected biogeochemical processes in an aquifer system.</title>
        <authorList>
            <person name="Anantharaman K."/>
            <person name="Brown C.T."/>
            <person name="Hug L.A."/>
            <person name="Sharon I."/>
            <person name="Castelle C.J."/>
            <person name="Probst A.J."/>
            <person name="Thomas B.C."/>
            <person name="Singh A."/>
            <person name="Wilkins M.J."/>
            <person name="Karaoz U."/>
            <person name="Brodie E.L."/>
            <person name="Williams K.H."/>
            <person name="Hubbard S.S."/>
            <person name="Banfield J.F."/>
        </authorList>
    </citation>
    <scope>NUCLEOTIDE SEQUENCE [LARGE SCALE GENOMIC DNA]</scope>
</reference>
<accession>A0A1F8HAC9</accession>
<evidence type="ECO:0000313" key="3">
    <source>
        <dbReference type="Proteomes" id="UP000178155"/>
    </source>
</evidence>
<evidence type="ECO:0000256" key="1">
    <source>
        <dbReference type="SAM" id="MobiDB-lite"/>
    </source>
</evidence>
<dbReference type="EMBL" id="MGKW01000018">
    <property type="protein sequence ID" value="OGN34120.1"/>
    <property type="molecule type" value="Genomic_DNA"/>
</dbReference>